<protein>
    <recommendedName>
        <fullName evidence="7">Major facilitator superfamily (MFS) profile domain-containing protein</fullName>
    </recommendedName>
</protein>
<feature type="transmembrane region" description="Helical" evidence="6">
    <location>
        <begin position="301"/>
        <end position="322"/>
    </location>
</feature>
<feature type="domain" description="Major facilitator superfamily (MFS) profile" evidence="7">
    <location>
        <begin position="7"/>
        <end position="387"/>
    </location>
</feature>
<proteinExistence type="predicted"/>
<dbReference type="Gene3D" id="1.20.1720.10">
    <property type="entry name" value="Multidrug resistance protein D"/>
    <property type="match status" value="1"/>
</dbReference>
<evidence type="ECO:0000256" key="1">
    <source>
        <dbReference type="ARBA" id="ARBA00004141"/>
    </source>
</evidence>
<dbReference type="PANTHER" id="PTHR42718:SF9">
    <property type="entry name" value="MAJOR FACILITATOR SUPERFAMILY MULTIDRUG TRANSPORTER MFSC"/>
    <property type="match status" value="1"/>
</dbReference>
<feature type="transmembrane region" description="Helical" evidence="6">
    <location>
        <begin position="131"/>
        <end position="150"/>
    </location>
</feature>
<organism evidence="8 9">
    <name type="scientific">Pseudomonas paralactis</name>
    <dbReference type="NCBI Taxonomy" id="1615673"/>
    <lineage>
        <taxon>Bacteria</taxon>
        <taxon>Pseudomonadati</taxon>
        <taxon>Pseudomonadota</taxon>
        <taxon>Gammaproteobacteria</taxon>
        <taxon>Pseudomonadales</taxon>
        <taxon>Pseudomonadaceae</taxon>
        <taxon>Pseudomonas</taxon>
    </lineage>
</organism>
<dbReference type="EMBL" id="JYLN01000005">
    <property type="protein sequence ID" value="KRP71503.1"/>
    <property type="molecule type" value="Genomic_DNA"/>
</dbReference>
<dbReference type="PANTHER" id="PTHR42718">
    <property type="entry name" value="MAJOR FACILITATOR SUPERFAMILY MULTIDRUG TRANSPORTER MFSC"/>
    <property type="match status" value="1"/>
</dbReference>
<evidence type="ECO:0000313" key="8">
    <source>
        <dbReference type="EMBL" id="KRP71503.1"/>
    </source>
</evidence>
<feature type="transmembrane region" description="Helical" evidence="6">
    <location>
        <begin position="72"/>
        <end position="91"/>
    </location>
</feature>
<sequence length="390" mass="41800">MQPNVRILILACSTTVMAQLGVTLYLPATPYIIYALGMSEAEGYNALLMYLSGAAFPLIFAGHLIRLFGRSAVLLGFCCIFFSGSFLSVWACDDKSFYLSRLMQGFGGGGAALLGRALLSEVFSGVHLARNLSLLSYSFVFALAAGQVASGLLVSFFRWEVVAVVMACGSVITAILMLPVRETLSALDIASQQRVGPPRYAAMVSHPSFYLPVILGGCGYGVFVVYQGVGVYVFDALLEWNGAQYGMFGVWLGGAYWLGALSVRCALRSVSLSALSMMASGVLLFAVSVFLLTTLKHLDRHFIFFAYLAVWYAQAMIYPCVASMAVKKYPGIEAMMLFSFLQQLVALLFATLASLLIAVGMHGVALLTLGLGVLGALVTVLLANNRSSQT</sequence>
<evidence type="ECO:0000313" key="9">
    <source>
        <dbReference type="Proteomes" id="UP000050852"/>
    </source>
</evidence>
<dbReference type="Pfam" id="PF07690">
    <property type="entry name" value="MFS_1"/>
    <property type="match status" value="1"/>
</dbReference>
<feature type="transmembrane region" description="Helical" evidence="6">
    <location>
        <begin position="97"/>
        <end position="119"/>
    </location>
</feature>
<dbReference type="InterPro" id="IPR020846">
    <property type="entry name" value="MFS_dom"/>
</dbReference>
<feature type="transmembrane region" description="Helical" evidence="6">
    <location>
        <begin position="209"/>
        <end position="233"/>
    </location>
</feature>
<name>A0A0R3AER5_9PSED</name>
<feature type="transmembrane region" description="Helical" evidence="6">
    <location>
        <begin position="364"/>
        <end position="383"/>
    </location>
</feature>
<gene>
    <name evidence="8" type="ORF">TX23_14605</name>
</gene>
<feature type="transmembrane region" description="Helical" evidence="6">
    <location>
        <begin position="46"/>
        <end position="65"/>
    </location>
</feature>
<dbReference type="GO" id="GO:0016020">
    <property type="term" value="C:membrane"/>
    <property type="evidence" value="ECO:0007669"/>
    <property type="project" value="UniProtKB-SubCell"/>
</dbReference>
<feature type="transmembrane region" description="Helical" evidence="6">
    <location>
        <begin position="156"/>
        <end position="178"/>
    </location>
</feature>
<dbReference type="GO" id="GO:0022857">
    <property type="term" value="F:transmembrane transporter activity"/>
    <property type="evidence" value="ECO:0007669"/>
    <property type="project" value="InterPro"/>
</dbReference>
<keyword evidence="4 6" id="KW-1133">Transmembrane helix</keyword>
<evidence type="ECO:0000256" key="2">
    <source>
        <dbReference type="ARBA" id="ARBA00022448"/>
    </source>
</evidence>
<dbReference type="InterPro" id="IPR011701">
    <property type="entry name" value="MFS"/>
</dbReference>
<comment type="subcellular location">
    <subcellularLocation>
        <location evidence="1">Membrane</location>
        <topology evidence="1">Multi-pass membrane protein</topology>
    </subcellularLocation>
</comment>
<feature type="transmembrane region" description="Helical" evidence="6">
    <location>
        <begin position="245"/>
        <end position="267"/>
    </location>
</feature>
<keyword evidence="3 6" id="KW-0812">Transmembrane</keyword>
<dbReference type="SUPFAM" id="SSF103473">
    <property type="entry name" value="MFS general substrate transporter"/>
    <property type="match status" value="1"/>
</dbReference>
<evidence type="ECO:0000256" key="6">
    <source>
        <dbReference type="SAM" id="Phobius"/>
    </source>
</evidence>
<dbReference type="AlphaFoldDB" id="A0A0R3AER5"/>
<feature type="transmembrane region" description="Helical" evidence="6">
    <location>
        <begin position="7"/>
        <end position="26"/>
    </location>
</feature>
<reference evidence="8 9" key="1">
    <citation type="submission" date="2015-02" db="EMBL/GenBank/DDBJ databases">
        <title>Two Pseudomonas sp. nov., isolated from raw milk.</title>
        <authorList>
            <person name="Wenning M."/>
            <person name="von Neubeck M."/>
            <person name="Huptas C."/>
            <person name="Scherer S."/>
        </authorList>
    </citation>
    <scope>NUCLEOTIDE SEQUENCE [LARGE SCALE GENOMIC DNA]</scope>
    <source>
        <strain evidence="8 9">DSM 29164</strain>
    </source>
</reference>
<evidence type="ECO:0000256" key="3">
    <source>
        <dbReference type="ARBA" id="ARBA00022692"/>
    </source>
</evidence>
<dbReference type="RefSeq" id="WP_057702757.1">
    <property type="nucleotide sequence ID" value="NZ_JYLN01000005.1"/>
</dbReference>
<comment type="caution">
    <text evidence="8">The sequence shown here is derived from an EMBL/GenBank/DDBJ whole genome shotgun (WGS) entry which is preliminary data.</text>
</comment>
<feature type="transmembrane region" description="Helical" evidence="6">
    <location>
        <begin position="334"/>
        <end position="358"/>
    </location>
</feature>
<accession>A0A0R3AER5</accession>
<dbReference type="Proteomes" id="UP000050852">
    <property type="component" value="Unassembled WGS sequence"/>
</dbReference>
<evidence type="ECO:0000259" key="7">
    <source>
        <dbReference type="PROSITE" id="PS50850"/>
    </source>
</evidence>
<dbReference type="PROSITE" id="PS50850">
    <property type="entry name" value="MFS"/>
    <property type="match status" value="1"/>
</dbReference>
<dbReference type="PATRIC" id="fig|1615673.3.peg.3984"/>
<dbReference type="OrthoDB" id="9814303at2"/>
<evidence type="ECO:0000256" key="4">
    <source>
        <dbReference type="ARBA" id="ARBA00022989"/>
    </source>
</evidence>
<evidence type="ECO:0000256" key="5">
    <source>
        <dbReference type="ARBA" id="ARBA00023136"/>
    </source>
</evidence>
<dbReference type="InterPro" id="IPR036259">
    <property type="entry name" value="MFS_trans_sf"/>
</dbReference>
<feature type="transmembrane region" description="Helical" evidence="6">
    <location>
        <begin position="274"/>
        <end position="295"/>
    </location>
</feature>
<keyword evidence="5 6" id="KW-0472">Membrane</keyword>
<keyword evidence="2" id="KW-0813">Transport</keyword>